<dbReference type="InterPro" id="IPR015421">
    <property type="entry name" value="PyrdxlP-dep_Trfase_major"/>
</dbReference>
<comment type="similarity">
    <text evidence="2 6">Belongs to the group II decarboxylase family.</text>
</comment>
<dbReference type="Gene3D" id="3.40.640.10">
    <property type="entry name" value="Type I PLP-dependent aspartate aminotransferase-like (Major domain)"/>
    <property type="match status" value="1"/>
</dbReference>
<dbReference type="Gene3D" id="3.90.1150.10">
    <property type="entry name" value="Aspartate Aminotransferase, domain 1"/>
    <property type="match status" value="1"/>
</dbReference>
<dbReference type="SUPFAM" id="SSF53383">
    <property type="entry name" value="PLP-dependent transferases"/>
    <property type="match status" value="1"/>
</dbReference>
<dbReference type="InterPro" id="IPR010977">
    <property type="entry name" value="Aromatic_deC"/>
</dbReference>
<keyword evidence="3" id="KW-0210">Decarboxylase</keyword>
<dbReference type="PANTHER" id="PTHR11999:SF70">
    <property type="entry name" value="MIP05841P"/>
    <property type="match status" value="1"/>
</dbReference>
<dbReference type="InterPro" id="IPR015422">
    <property type="entry name" value="PyrdxlP-dep_Trfase_small"/>
</dbReference>
<evidence type="ECO:0000313" key="9">
    <source>
        <dbReference type="Proteomes" id="UP001501468"/>
    </source>
</evidence>
<feature type="region of interest" description="Disordered" evidence="7">
    <location>
        <begin position="47"/>
        <end position="70"/>
    </location>
</feature>
<name>A0ABP7E984_9MICO</name>
<protein>
    <submittedName>
        <fullName evidence="8">Pyridoxal-dependent decarboxylase</fullName>
    </submittedName>
</protein>
<keyword evidence="9" id="KW-1185">Reference proteome</keyword>
<evidence type="ECO:0000256" key="6">
    <source>
        <dbReference type="RuleBase" id="RU000382"/>
    </source>
</evidence>
<proteinExistence type="inferred from homology"/>
<evidence type="ECO:0000256" key="1">
    <source>
        <dbReference type="ARBA" id="ARBA00001933"/>
    </source>
</evidence>
<comment type="caution">
    <text evidence="8">The sequence shown here is derived from an EMBL/GenBank/DDBJ whole genome shotgun (WGS) entry which is preliminary data.</text>
</comment>
<dbReference type="InterPro" id="IPR002129">
    <property type="entry name" value="PyrdxlP-dep_de-COase"/>
</dbReference>
<evidence type="ECO:0000256" key="4">
    <source>
        <dbReference type="ARBA" id="ARBA00022898"/>
    </source>
</evidence>
<comment type="cofactor">
    <cofactor evidence="1 6">
        <name>pyridoxal 5'-phosphate</name>
        <dbReference type="ChEBI" id="CHEBI:597326"/>
    </cofactor>
</comment>
<keyword evidence="5 6" id="KW-0456">Lyase</keyword>
<dbReference type="Pfam" id="PF00282">
    <property type="entry name" value="Pyridoxal_deC"/>
    <property type="match status" value="1"/>
</dbReference>
<evidence type="ECO:0000313" key="8">
    <source>
        <dbReference type="EMBL" id="GAA3715954.1"/>
    </source>
</evidence>
<keyword evidence="4 6" id="KW-0663">Pyridoxal phosphate</keyword>
<gene>
    <name evidence="8" type="ORF">GCM10022399_35700</name>
</gene>
<evidence type="ECO:0000256" key="5">
    <source>
        <dbReference type="ARBA" id="ARBA00023239"/>
    </source>
</evidence>
<reference evidence="9" key="1">
    <citation type="journal article" date="2019" name="Int. J. Syst. Evol. Microbiol.">
        <title>The Global Catalogue of Microorganisms (GCM) 10K type strain sequencing project: providing services to taxonomists for standard genome sequencing and annotation.</title>
        <authorList>
            <consortium name="The Broad Institute Genomics Platform"/>
            <consortium name="The Broad Institute Genome Sequencing Center for Infectious Disease"/>
            <person name="Wu L."/>
            <person name="Ma J."/>
        </authorList>
    </citation>
    <scope>NUCLEOTIDE SEQUENCE [LARGE SCALE GENOMIC DNA]</scope>
    <source>
        <strain evidence="9">JCM 17125</strain>
    </source>
</reference>
<evidence type="ECO:0000256" key="7">
    <source>
        <dbReference type="SAM" id="MobiDB-lite"/>
    </source>
</evidence>
<accession>A0ABP7E984</accession>
<evidence type="ECO:0000256" key="2">
    <source>
        <dbReference type="ARBA" id="ARBA00009533"/>
    </source>
</evidence>
<dbReference type="Proteomes" id="UP001501468">
    <property type="component" value="Unassembled WGS sequence"/>
</dbReference>
<evidence type="ECO:0000256" key="3">
    <source>
        <dbReference type="ARBA" id="ARBA00022793"/>
    </source>
</evidence>
<dbReference type="EMBL" id="BAABDC010000007">
    <property type="protein sequence ID" value="GAA3715954.1"/>
    <property type="molecule type" value="Genomic_DNA"/>
</dbReference>
<sequence length="545" mass="57020">MLEIDDDVTVVDSMEWPVVHHAACPVHDLFEHMFESFVKGWVASDSPERQSNWSEHGSAGRAPGPRDPCARPALRRTVRDMDHDLRQLFARAALEGARHRETVADRPVHPSPDRASLEAALGGLLPAEATDPVRVLEDLIAAASPGLVGTVGPRFFGFVIGGASPAATAADMLAAAWDQCAYNEVLSPAAAAVERVAGTWAKQLLGLPATASVGFVTGAQAANTVGLAVARQRVLADRGWDVARDGLTGGPRIAVVASEERHATIDRAARLLGLGTHSIEPVAATAQGAIDVDRLRTTLDALRDRPVIVCLQAGNVNTGACDDLRTATTTAHEHGAWVHVDGAFGLWAAASPRTAHLVDGIELADSWGTDAHKWLNVPYDCGLAFCADASLHAATMSYAASYLTGSGAGTDPVLGDLTPESSRRARGFAVWAALRELGVDGVADLVDRCCALARRMAARLEAGGATVHNDVVLNQVLVSVGDPAHTDAVVEAVQREGTCWVGATTWHGRRLIRISVSNATTTEADIDVSAAAILASASSLGAVGT</sequence>
<dbReference type="PANTHER" id="PTHR11999">
    <property type="entry name" value="GROUP II PYRIDOXAL-5-PHOSPHATE DECARBOXYLASE"/>
    <property type="match status" value="1"/>
</dbReference>
<organism evidence="8 9">
    <name type="scientific">Terrabacter ginsenosidimutans</name>
    <dbReference type="NCBI Taxonomy" id="490575"/>
    <lineage>
        <taxon>Bacteria</taxon>
        <taxon>Bacillati</taxon>
        <taxon>Actinomycetota</taxon>
        <taxon>Actinomycetes</taxon>
        <taxon>Micrococcales</taxon>
        <taxon>Intrasporangiaceae</taxon>
        <taxon>Terrabacter</taxon>
    </lineage>
</organism>
<dbReference type="InterPro" id="IPR015424">
    <property type="entry name" value="PyrdxlP-dep_Trfase"/>
</dbReference>